<dbReference type="GO" id="GO:0003677">
    <property type="term" value="F:DNA binding"/>
    <property type="evidence" value="ECO:0007669"/>
    <property type="project" value="InterPro"/>
</dbReference>
<gene>
    <name evidence="7" type="ORF">E6K74_09245</name>
</gene>
<dbReference type="PANTHER" id="PTHR10429">
    <property type="entry name" value="DNA-3-METHYLADENINE GLYCOSYLASE"/>
    <property type="match status" value="1"/>
</dbReference>
<keyword evidence="3 5" id="KW-0378">Hydrolase</keyword>
<feature type="region of interest" description="Disordered" evidence="6">
    <location>
        <begin position="212"/>
        <end position="237"/>
    </location>
</feature>
<dbReference type="GO" id="GO:0003905">
    <property type="term" value="F:alkylbase DNA N-glycosylase activity"/>
    <property type="evidence" value="ECO:0007669"/>
    <property type="project" value="InterPro"/>
</dbReference>
<dbReference type="FunFam" id="3.10.300.10:FF:000001">
    <property type="entry name" value="Putative 3-methyladenine DNA glycosylase"/>
    <property type="match status" value="1"/>
</dbReference>
<evidence type="ECO:0000256" key="5">
    <source>
        <dbReference type="HAMAP-Rule" id="MF_00527"/>
    </source>
</evidence>
<dbReference type="Gene3D" id="3.10.300.10">
    <property type="entry name" value="Methylpurine-DNA glycosylase (MPG)"/>
    <property type="match status" value="1"/>
</dbReference>
<dbReference type="SUPFAM" id="SSF50486">
    <property type="entry name" value="FMT C-terminal domain-like"/>
    <property type="match status" value="1"/>
</dbReference>
<dbReference type="EMBL" id="VBOU01000085">
    <property type="protein sequence ID" value="TMQ53512.1"/>
    <property type="molecule type" value="Genomic_DNA"/>
</dbReference>
<keyword evidence="7" id="KW-0326">Glycosidase</keyword>
<evidence type="ECO:0000256" key="6">
    <source>
        <dbReference type="SAM" id="MobiDB-lite"/>
    </source>
</evidence>
<evidence type="ECO:0000256" key="2">
    <source>
        <dbReference type="ARBA" id="ARBA00022763"/>
    </source>
</evidence>
<name>A0A538SQ58_UNCEI</name>
<comment type="similarity">
    <text evidence="1 5">Belongs to the DNA glycosylase MPG family.</text>
</comment>
<reference evidence="7 8" key="1">
    <citation type="journal article" date="2019" name="Nat. Microbiol.">
        <title>Mediterranean grassland soil C-N compound turnover is dependent on rainfall and depth, and is mediated by genomically divergent microorganisms.</title>
        <authorList>
            <person name="Diamond S."/>
            <person name="Andeer P.F."/>
            <person name="Li Z."/>
            <person name="Crits-Christoph A."/>
            <person name="Burstein D."/>
            <person name="Anantharaman K."/>
            <person name="Lane K.R."/>
            <person name="Thomas B.C."/>
            <person name="Pan C."/>
            <person name="Northen T.R."/>
            <person name="Banfield J.F."/>
        </authorList>
    </citation>
    <scope>NUCLEOTIDE SEQUENCE [LARGE SCALE GENOMIC DNA]</scope>
    <source>
        <strain evidence="7">WS_4</strain>
    </source>
</reference>
<evidence type="ECO:0000313" key="7">
    <source>
        <dbReference type="EMBL" id="TMQ53512.1"/>
    </source>
</evidence>
<dbReference type="PANTHER" id="PTHR10429:SF0">
    <property type="entry name" value="DNA-3-METHYLADENINE GLYCOSYLASE"/>
    <property type="match status" value="1"/>
</dbReference>
<dbReference type="AlphaFoldDB" id="A0A538SQ58"/>
<evidence type="ECO:0000256" key="1">
    <source>
        <dbReference type="ARBA" id="ARBA00009232"/>
    </source>
</evidence>
<dbReference type="Pfam" id="PF02245">
    <property type="entry name" value="Pur_DNA_glyco"/>
    <property type="match status" value="1"/>
</dbReference>
<dbReference type="InterPro" id="IPR003180">
    <property type="entry name" value="MPG"/>
</dbReference>
<sequence>MYTRAVASPLSRSFYSRPTLTVARQLLGCVLSRRVDGQILRGRIVETEAYVGEEDLACHARAGITPRTEPLYGPPGFAYVYLTYGMHYLLNAVTEAKGRPAAVLIRAVEPLQGIEWMEEARGLAERHLLTSGPARLCRAFGLDLAWNRTDLCGTDLWIERGGSVGDPEVATSPRIGCQNVPGPWAAIPWRFYVAGSPHVTPGRRPRKLLMTTAPEIGNNRASRNAPPGRIRDTPSRR</sequence>
<dbReference type="Proteomes" id="UP000319829">
    <property type="component" value="Unassembled WGS sequence"/>
</dbReference>
<accession>A0A538SQ58</accession>
<dbReference type="InterPro" id="IPR036995">
    <property type="entry name" value="MPG_sf"/>
</dbReference>
<proteinExistence type="inferred from homology"/>
<comment type="caution">
    <text evidence="7">The sequence shown here is derived from an EMBL/GenBank/DDBJ whole genome shotgun (WGS) entry which is preliminary data.</text>
</comment>
<dbReference type="CDD" id="cd00540">
    <property type="entry name" value="AAG"/>
    <property type="match status" value="1"/>
</dbReference>
<dbReference type="EC" id="3.2.2.-" evidence="5"/>
<dbReference type="InterPro" id="IPR011034">
    <property type="entry name" value="Formyl_transferase-like_C_sf"/>
</dbReference>
<evidence type="ECO:0000256" key="3">
    <source>
        <dbReference type="ARBA" id="ARBA00022801"/>
    </source>
</evidence>
<dbReference type="HAMAP" id="MF_00527">
    <property type="entry name" value="3MGH"/>
    <property type="match status" value="1"/>
</dbReference>
<dbReference type="NCBIfam" id="NF002003">
    <property type="entry name" value="PRK00802.1-3"/>
    <property type="match status" value="1"/>
</dbReference>
<evidence type="ECO:0000256" key="4">
    <source>
        <dbReference type="ARBA" id="ARBA00023204"/>
    </source>
</evidence>
<keyword evidence="2 5" id="KW-0227">DNA damage</keyword>
<evidence type="ECO:0000313" key="8">
    <source>
        <dbReference type="Proteomes" id="UP000319829"/>
    </source>
</evidence>
<dbReference type="GO" id="GO:0006284">
    <property type="term" value="P:base-excision repair"/>
    <property type="evidence" value="ECO:0007669"/>
    <property type="project" value="InterPro"/>
</dbReference>
<keyword evidence="4 5" id="KW-0234">DNA repair</keyword>
<protein>
    <recommendedName>
        <fullName evidence="5">Putative 3-methyladenine DNA glycosylase</fullName>
        <ecNumber evidence="5">3.2.2.-</ecNumber>
    </recommendedName>
</protein>
<organism evidence="7 8">
    <name type="scientific">Eiseniibacteriota bacterium</name>
    <dbReference type="NCBI Taxonomy" id="2212470"/>
    <lineage>
        <taxon>Bacteria</taxon>
        <taxon>Candidatus Eiseniibacteriota</taxon>
    </lineage>
</organism>
<dbReference type="NCBIfam" id="TIGR00567">
    <property type="entry name" value="3mg"/>
    <property type="match status" value="1"/>
</dbReference>